<dbReference type="Gene3D" id="3.30.40.10">
    <property type="entry name" value="Zinc/RING finger domain, C3HC4 (zinc finger)"/>
    <property type="match status" value="1"/>
</dbReference>
<keyword evidence="1" id="KW-0479">Metal-binding</keyword>
<proteinExistence type="predicted"/>
<evidence type="ECO:0000256" key="3">
    <source>
        <dbReference type="ARBA" id="ARBA00022833"/>
    </source>
</evidence>
<organism evidence="7">
    <name type="scientific">Chaetoceros debilis</name>
    <dbReference type="NCBI Taxonomy" id="122233"/>
    <lineage>
        <taxon>Eukaryota</taxon>
        <taxon>Sar</taxon>
        <taxon>Stramenopiles</taxon>
        <taxon>Ochrophyta</taxon>
        <taxon>Bacillariophyta</taxon>
        <taxon>Coscinodiscophyceae</taxon>
        <taxon>Chaetocerotophycidae</taxon>
        <taxon>Chaetocerotales</taxon>
        <taxon>Chaetocerotaceae</taxon>
        <taxon>Chaetoceros</taxon>
    </lineage>
</organism>
<dbReference type="PANTHER" id="PTHR46858">
    <property type="entry name" value="OS05G0521000 PROTEIN"/>
    <property type="match status" value="1"/>
</dbReference>
<dbReference type="Pfam" id="PF13920">
    <property type="entry name" value="zf-C3HC4_3"/>
    <property type="match status" value="1"/>
</dbReference>
<dbReference type="InterPro" id="IPR001841">
    <property type="entry name" value="Znf_RING"/>
</dbReference>
<feature type="domain" description="RING-type" evidence="6">
    <location>
        <begin position="317"/>
        <end position="381"/>
    </location>
</feature>
<evidence type="ECO:0000259" key="6">
    <source>
        <dbReference type="PROSITE" id="PS50089"/>
    </source>
</evidence>
<keyword evidence="3" id="KW-0862">Zinc</keyword>
<dbReference type="GO" id="GO:0061630">
    <property type="term" value="F:ubiquitin protein ligase activity"/>
    <property type="evidence" value="ECO:0007669"/>
    <property type="project" value="TreeGrafter"/>
</dbReference>
<dbReference type="SMART" id="SM00184">
    <property type="entry name" value="RING"/>
    <property type="match status" value="1"/>
</dbReference>
<dbReference type="GO" id="GO:0016567">
    <property type="term" value="P:protein ubiquitination"/>
    <property type="evidence" value="ECO:0007669"/>
    <property type="project" value="TreeGrafter"/>
</dbReference>
<evidence type="ECO:0000256" key="2">
    <source>
        <dbReference type="ARBA" id="ARBA00022771"/>
    </source>
</evidence>
<sequence length="417" mass="46032">MYATVHSTIPDLGPYSDTQHFDYINQVRYAVRGIESESIIFGEAPLYHFYTGDNEVVSDLGFVCHSHMAGMLKLPLAKTIEGGEALELLRENITRIIEEVKEEKEDSCSCTSADEDDEDMLMQTKMMLSQANDDDSDHGRKQIKVVPTSIKISGGKNERQRSMIYSNENFAQILFAKMWWGSTEGIILHFDFTRLLRMFSTDAIPMGIGKSKGMSLSIDMEIAESRCLSSKSDDNDTGNECDEDSFDHDHSLPDATENDSLNEIKSALSDKSLEDAYEEGTFRSCAAVSIKSGGEKSEAEKSSKSVVSGKSLGDAKCVICFERPKTFAFVPCGHVCLCEKCARRPPYNYDFQDAKVKLGGLDDGSAVSFSEDSRSICTSCRSNKNNGGGLNNTLKAVAKLVCPVCRMASSMIMKVYL</sequence>
<keyword evidence="2 4" id="KW-0863">Zinc-finger</keyword>
<name>A0A7S3V799_9STRA</name>
<evidence type="ECO:0000256" key="1">
    <source>
        <dbReference type="ARBA" id="ARBA00022723"/>
    </source>
</evidence>
<feature type="compositionally biased region" description="Acidic residues" evidence="5">
    <location>
        <begin position="235"/>
        <end position="246"/>
    </location>
</feature>
<reference evidence="7" key="1">
    <citation type="submission" date="2021-01" db="EMBL/GenBank/DDBJ databases">
        <authorList>
            <person name="Corre E."/>
            <person name="Pelletier E."/>
            <person name="Niang G."/>
            <person name="Scheremetjew M."/>
            <person name="Finn R."/>
            <person name="Kale V."/>
            <person name="Holt S."/>
            <person name="Cochrane G."/>
            <person name="Meng A."/>
            <person name="Brown T."/>
            <person name="Cohen L."/>
        </authorList>
    </citation>
    <scope>NUCLEOTIDE SEQUENCE</scope>
    <source>
        <strain evidence="7">MM31A-1</strain>
    </source>
</reference>
<evidence type="ECO:0000313" key="7">
    <source>
        <dbReference type="EMBL" id="CAE0462073.1"/>
    </source>
</evidence>
<feature type="region of interest" description="Disordered" evidence="5">
    <location>
        <begin position="229"/>
        <end position="257"/>
    </location>
</feature>
<dbReference type="GO" id="GO:0008270">
    <property type="term" value="F:zinc ion binding"/>
    <property type="evidence" value="ECO:0007669"/>
    <property type="project" value="UniProtKB-KW"/>
</dbReference>
<evidence type="ECO:0000256" key="4">
    <source>
        <dbReference type="PROSITE-ProRule" id="PRU00175"/>
    </source>
</evidence>
<protein>
    <recommendedName>
        <fullName evidence="6">RING-type domain-containing protein</fullName>
    </recommendedName>
</protein>
<gene>
    <name evidence="7" type="ORF">CDEB00056_LOCUS6914</name>
</gene>
<dbReference type="AlphaFoldDB" id="A0A7S3V799"/>
<dbReference type="EMBL" id="HBIO01009028">
    <property type="protein sequence ID" value="CAE0462073.1"/>
    <property type="molecule type" value="Transcribed_RNA"/>
</dbReference>
<evidence type="ECO:0000256" key="5">
    <source>
        <dbReference type="SAM" id="MobiDB-lite"/>
    </source>
</evidence>
<accession>A0A7S3V799</accession>
<dbReference type="PROSITE" id="PS50089">
    <property type="entry name" value="ZF_RING_2"/>
    <property type="match status" value="1"/>
</dbReference>
<dbReference type="InterPro" id="IPR013083">
    <property type="entry name" value="Znf_RING/FYVE/PHD"/>
</dbReference>
<dbReference type="PANTHER" id="PTHR46858:SF5">
    <property type="entry name" value="E3 UBIQUITIN-PROTEIN LIGASE APD1-RELATED"/>
    <property type="match status" value="1"/>
</dbReference>